<dbReference type="Proteomes" id="UP000294134">
    <property type="component" value="Segment"/>
</dbReference>
<gene>
    <name evidence="1" type="ORF">PSA21_113</name>
</gene>
<dbReference type="EMBL" id="MK552327">
    <property type="protein sequence ID" value="QBJ02641.1"/>
    <property type="molecule type" value="Genomic_DNA"/>
</dbReference>
<protein>
    <submittedName>
        <fullName evidence="1">Virion structural protein</fullName>
    </submittedName>
</protein>
<accession>A0A481W4I6</accession>
<evidence type="ECO:0000313" key="2">
    <source>
        <dbReference type="Proteomes" id="UP000294134"/>
    </source>
</evidence>
<keyword evidence="2" id="KW-1185">Reference proteome</keyword>
<sequence>MAVDNTLLMREVDDIRDNGEGNSGWRIDCQLIVNETTWIKPFKVEYEALTRDYASKEQFSDRRMIQFTMNQGDFQYDVIPNRDNLSIEVVYIPLKYNSSAPDTTRKSEVKRYRAVLMTQFNNTVTNKNSQTSSREALNQLTQMSLAFQLIDEAAFRINMMSYGNGLRQVTPMMAIQEVLASTMGDVGTQDTKRVKGMDVQDGFNTEIRTVMDFPDGIMLKDVPHYIHEEEGGVYPTGFGRYLQDQHWYVYPLYDSTRYKKNMKILKLINVPNDRYQGAERTYKVDAQHVTVLATGDASSLDNGLADNLKQGNGLRFGDVTKLLGDFGKAKDNRTLVDRASNLFEVSTGLLESGFNNVRWAYDRATSNPFKHYSEMAKRRGMFLKLQWYHGDSDLLYPGMPVKFMTINDNSVETYNGVLLGVDEQRSQGDSNVEVTSHVGIVTLGVFINRKEGDPVIVDPDAPVTN</sequence>
<organism evidence="1 2">
    <name type="scientific">Pseudomonas phage Psa21</name>
    <dbReference type="NCBI Taxonomy" id="2530023"/>
    <lineage>
        <taxon>Viruses</taxon>
        <taxon>Duplodnaviria</taxon>
        <taxon>Heunggongvirae</taxon>
        <taxon>Uroviricota</taxon>
        <taxon>Caudoviricetes</taxon>
        <taxon>Chimalliviridae</taxon>
        <taxon>Tepukevirus</taxon>
        <taxon>Tepukevirus Psa21</taxon>
    </lineage>
</organism>
<reference evidence="1 2" key="1">
    <citation type="submission" date="2019-02" db="EMBL/GenBank/DDBJ databases">
        <authorList>
            <person name="Frampton R.A."/>
            <person name="Wojtus J.K."/>
            <person name="Fineran P.C."/>
            <person name="Hendrickson H.L."/>
        </authorList>
    </citation>
    <scope>NUCLEOTIDE SEQUENCE [LARGE SCALE GENOMIC DNA]</scope>
</reference>
<proteinExistence type="predicted"/>
<name>A0A481W4I6_9CAUD</name>
<evidence type="ECO:0000313" key="1">
    <source>
        <dbReference type="EMBL" id="QBJ02641.1"/>
    </source>
</evidence>